<dbReference type="GO" id="GO:0016787">
    <property type="term" value="F:hydrolase activity"/>
    <property type="evidence" value="ECO:0007669"/>
    <property type="project" value="UniProtKB-KW"/>
</dbReference>
<feature type="domain" description="CN hydrolase" evidence="2">
    <location>
        <begin position="73"/>
        <end position="336"/>
    </location>
</feature>
<dbReference type="Proteomes" id="UP000287533">
    <property type="component" value="Unassembled WGS sequence"/>
</dbReference>
<organism evidence="3 4">
    <name type="scientific">Bifidobacterium goeldii</name>
    <dbReference type="NCBI Taxonomy" id="2306975"/>
    <lineage>
        <taxon>Bacteria</taxon>
        <taxon>Bacillati</taxon>
        <taxon>Actinomycetota</taxon>
        <taxon>Actinomycetes</taxon>
        <taxon>Bifidobacteriales</taxon>
        <taxon>Bifidobacteriaceae</taxon>
        <taxon>Bifidobacterium</taxon>
    </lineage>
</organism>
<dbReference type="InterPro" id="IPR003010">
    <property type="entry name" value="C-N_Hydrolase"/>
</dbReference>
<dbReference type="InterPro" id="IPR036526">
    <property type="entry name" value="C-N_Hydrolase_sf"/>
</dbReference>
<dbReference type="PANTHER" id="PTHR23088:SF27">
    <property type="entry name" value="DEAMINATED GLUTATHIONE AMIDASE"/>
    <property type="match status" value="1"/>
</dbReference>
<dbReference type="CDD" id="cd07581">
    <property type="entry name" value="nitrilase_3"/>
    <property type="match status" value="1"/>
</dbReference>
<dbReference type="Gene3D" id="3.60.110.10">
    <property type="entry name" value="Carbon-nitrogen hydrolase"/>
    <property type="match status" value="1"/>
</dbReference>
<gene>
    <name evidence="3" type="ORF">D2E25_0106</name>
</gene>
<evidence type="ECO:0000256" key="1">
    <source>
        <dbReference type="ARBA" id="ARBA00010613"/>
    </source>
</evidence>
<sequence length="360" mass="40086">MPRYCRTFVLRSLSFTNGDVRRAVACTTVYSTGSNTALAVDTHAMVRGMTMFDSPITRLDRYSNFTSEQTAYLQVAVAQFTVQRDPEHNLNIIDNYASKAARRGARLLLLPEGLIARDGNDDRCTVEHAQPMNSPFVRKLRRISAMHGITLMGTIHILPEGTNAVHNVRHTLPTDMPGRMAAGEPDRRVSNVFVVVSGGKIAYTYDKLHLYDAFATRESDMVRPGDELPPVVDIDGWRVGVMTCYDVRFPEMARSLAARGAEVIAVSAAWVRGEYKQRHWELMTAARAVENTCYVLACSEVSNRNIGLSRIIDPMGNVIAQADDANASMIDALLRRDVLESARVALPLLDNRRFADPELR</sequence>
<protein>
    <submittedName>
        <fullName evidence="3">Hydrolase</fullName>
    </submittedName>
</protein>
<comment type="caution">
    <text evidence="3">The sequence shown here is derived from an EMBL/GenBank/DDBJ whole genome shotgun (WGS) entry which is preliminary data.</text>
</comment>
<dbReference type="PROSITE" id="PS50263">
    <property type="entry name" value="CN_HYDROLASE"/>
    <property type="match status" value="1"/>
</dbReference>
<name>A0A430FLZ3_9BIFI</name>
<proteinExistence type="inferred from homology"/>
<keyword evidence="3" id="KW-0378">Hydrolase</keyword>
<keyword evidence="4" id="KW-1185">Reference proteome</keyword>
<evidence type="ECO:0000313" key="3">
    <source>
        <dbReference type="EMBL" id="RSX53800.1"/>
    </source>
</evidence>
<dbReference type="PANTHER" id="PTHR23088">
    <property type="entry name" value="NITRILASE-RELATED"/>
    <property type="match status" value="1"/>
</dbReference>
<evidence type="ECO:0000259" key="2">
    <source>
        <dbReference type="PROSITE" id="PS50263"/>
    </source>
</evidence>
<dbReference type="SUPFAM" id="SSF56317">
    <property type="entry name" value="Carbon-nitrogen hydrolase"/>
    <property type="match status" value="1"/>
</dbReference>
<dbReference type="Pfam" id="PF00795">
    <property type="entry name" value="CN_hydrolase"/>
    <property type="match status" value="1"/>
</dbReference>
<reference evidence="3 4" key="1">
    <citation type="submission" date="2018-09" db="EMBL/GenBank/DDBJ databases">
        <title>Characterization of the phylogenetic diversity of five novel species belonging to the genus Bifidobacterium.</title>
        <authorList>
            <person name="Lugli G.A."/>
            <person name="Duranti S."/>
            <person name="Milani C."/>
        </authorList>
    </citation>
    <scope>NUCLEOTIDE SEQUENCE [LARGE SCALE GENOMIC DNA]</scope>
    <source>
        <strain evidence="3 4">2034B</strain>
    </source>
</reference>
<dbReference type="InterPro" id="IPR001110">
    <property type="entry name" value="UPF0012_CS"/>
</dbReference>
<dbReference type="AlphaFoldDB" id="A0A430FLZ3"/>
<comment type="similarity">
    <text evidence="1">Belongs to the carbon-nitrogen hydrolase superfamily. NIT1/NIT2 family.</text>
</comment>
<dbReference type="PROSITE" id="PS01227">
    <property type="entry name" value="UPF0012"/>
    <property type="match status" value="1"/>
</dbReference>
<evidence type="ECO:0000313" key="4">
    <source>
        <dbReference type="Proteomes" id="UP000287533"/>
    </source>
</evidence>
<dbReference type="EMBL" id="QXGL01000001">
    <property type="protein sequence ID" value="RSX53800.1"/>
    <property type="molecule type" value="Genomic_DNA"/>
</dbReference>
<accession>A0A430FLZ3</accession>